<comment type="similarity">
    <text evidence="1">Belongs to the sulfatase family.</text>
</comment>
<protein>
    <submittedName>
        <fullName evidence="4">Choline-sulfatase</fullName>
    </submittedName>
</protein>
<dbReference type="PANTHER" id="PTHR42693">
    <property type="entry name" value="ARYLSULFATASE FAMILY MEMBER"/>
    <property type="match status" value="1"/>
</dbReference>
<dbReference type="STRING" id="1082931.KKY_1253"/>
<dbReference type="RefSeq" id="WP_014130430.1">
    <property type="nucleotide sequence ID" value="NC_016078.1"/>
</dbReference>
<feature type="domain" description="Sulfatase N-terminal" evidence="3">
    <location>
        <begin position="4"/>
        <end position="330"/>
    </location>
</feature>
<sequence>MRAIVLMFDSLNRHFLPAYGARGLDLPNFERLAARATTMSRCYAGSMPCMPARRELHTGRYNFLHRGWGPLEPFDDSVPEILKKSGVYTHLVTDHQHYWEDGGATYHSRYSSFEFFRGQEGDPWKGQVADPEIPETLSWRTGEVWRQDWINRRHFEKTGLSSQTQTVDAGLEFIDTNRADDNWLLQIECFDPHEPFVSSPEHRKRVGDNYGGSHFDWPDYRPVLEDENTLDHIRKGYSALLTMCDDSLGRILDRMDAYRMWEDTVLIVCTDHGFLLGEHEWYGKNVQPWYEENIHTPLFICDPLAKRAGQAHSGLVQTIDLAATFLDIFGLEPTGDMQGRSILPLIREETQAIRKTALFGIFGGHVSITDGRYVYMRAAADPSNRPLEEYTLMPTRMKNRYSVADLAETELVPAFSFTKGLRTLRTRGLAFGNPFHFGSLLYDLESDPGQKSPIDDPDLELRMAGLLVAMMRENDAPESQYVRLGLPMTGAVGPEHLLVEKQWPQVMASLDRDWRAAPRQTFGPAAELTLTDIFANAEMRARVGEAFGAQLLNGLVGRFGHLSLWHISVMSPAMTPDTLRVLDAELARSVSTPARQHWSASSKSGNGFAVRTRDETTT</sequence>
<dbReference type="Pfam" id="PF00884">
    <property type="entry name" value="Sulfatase"/>
    <property type="match status" value="1"/>
</dbReference>
<reference evidence="4 5" key="1">
    <citation type="journal article" date="2012" name="J. Bacteriol.">
        <title>Complete genome sequence of Pelagibacterium halotolerans B2T.</title>
        <authorList>
            <person name="Huo Y.Y."/>
            <person name="Cheng H."/>
            <person name="Han X.F."/>
            <person name="Jiang X.W."/>
            <person name="Sun C."/>
            <person name="Zhang X.Q."/>
            <person name="Zhu X.F."/>
            <person name="Liu Y.F."/>
            <person name="Li P.F."/>
            <person name="Ni P.X."/>
            <person name="Wu M."/>
        </authorList>
    </citation>
    <scope>NUCLEOTIDE SEQUENCE [LARGE SCALE GENOMIC DNA]</scope>
    <source>
        <strain evidence="5">DSM 22347 / JCM 15775 / CGMCC 1.7692 / B2</strain>
    </source>
</reference>
<dbReference type="Gene3D" id="3.40.720.10">
    <property type="entry name" value="Alkaline Phosphatase, subunit A"/>
    <property type="match status" value="1"/>
</dbReference>
<evidence type="ECO:0000259" key="3">
    <source>
        <dbReference type="Pfam" id="PF00884"/>
    </source>
</evidence>
<gene>
    <name evidence="4" type="ordered locus">KKY_1253</name>
</gene>
<dbReference type="PANTHER" id="PTHR42693:SF33">
    <property type="entry name" value="ARYLSULFATASE"/>
    <property type="match status" value="1"/>
</dbReference>
<dbReference type="GO" id="GO:0004065">
    <property type="term" value="F:arylsulfatase activity"/>
    <property type="evidence" value="ECO:0007669"/>
    <property type="project" value="TreeGrafter"/>
</dbReference>
<dbReference type="eggNOG" id="COG3119">
    <property type="taxonomic scope" value="Bacteria"/>
</dbReference>
<dbReference type="InterPro" id="IPR000917">
    <property type="entry name" value="Sulfatase_N"/>
</dbReference>
<dbReference type="Proteomes" id="UP000008850">
    <property type="component" value="Chromosome"/>
</dbReference>
<dbReference type="InterPro" id="IPR017850">
    <property type="entry name" value="Alkaline_phosphatase_core_sf"/>
</dbReference>
<name>G4R7E3_PELHB</name>
<evidence type="ECO:0000256" key="2">
    <source>
        <dbReference type="SAM" id="MobiDB-lite"/>
    </source>
</evidence>
<evidence type="ECO:0000313" key="4">
    <source>
        <dbReference type="EMBL" id="AEQ51281.1"/>
    </source>
</evidence>
<evidence type="ECO:0000313" key="5">
    <source>
        <dbReference type="Proteomes" id="UP000008850"/>
    </source>
</evidence>
<dbReference type="PATRIC" id="fig|1082931.4.peg.1236"/>
<dbReference type="InterPro" id="IPR050738">
    <property type="entry name" value="Sulfatase"/>
</dbReference>
<feature type="compositionally biased region" description="Polar residues" evidence="2">
    <location>
        <begin position="593"/>
        <end position="605"/>
    </location>
</feature>
<dbReference type="AlphaFoldDB" id="G4R7E3"/>
<dbReference type="EMBL" id="CP003075">
    <property type="protein sequence ID" value="AEQ51281.1"/>
    <property type="molecule type" value="Genomic_DNA"/>
</dbReference>
<dbReference type="SUPFAM" id="SSF53649">
    <property type="entry name" value="Alkaline phosphatase-like"/>
    <property type="match status" value="1"/>
</dbReference>
<organism evidence="4 5">
    <name type="scientific">Pelagibacterium halotolerans (strain DSM 22347 / JCM 15775 / CGMCC 1.7692 / B2)</name>
    <dbReference type="NCBI Taxonomy" id="1082931"/>
    <lineage>
        <taxon>Bacteria</taxon>
        <taxon>Pseudomonadati</taxon>
        <taxon>Pseudomonadota</taxon>
        <taxon>Alphaproteobacteria</taxon>
        <taxon>Hyphomicrobiales</taxon>
        <taxon>Devosiaceae</taxon>
        <taxon>Pelagibacterium</taxon>
    </lineage>
</organism>
<keyword evidence="5" id="KW-1185">Reference proteome</keyword>
<dbReference type="CDD" id="cd16148">
    <property type="entry name" value="sulfatase_like"/>
    <property type="match status" value="1"/>
</dbReference>
<evidence type="ECO:0000256" key="1">
    <source>
        <dbReference type="ARBA" id="ARBA00008779"/>
    </source>
</evidence>
<dbReference type="KEGG" id="phl:KKY_1253"/>
<dbReference type="HOGENOM" id="CLU_006332_14_0_5"/>
<proteinExistence type="inferred from homology"/>
<feature type="region of interest" description="Disordered" evidence="2">
    <location>
        <begin position="593"/>
        <end position="618"/>
    </location>
</feature>
<accession>G4R7E3</accession>